<evidence type="ECO:0000313" key="3">
    <source>
        <dbReference type="Proteomes" id="UP000060071"/>
    </source>
</evidence>
<organism evidence="2 3">
    <name type="scientific">Deinococcus actinosclerus</name>
    <dbReference type="NCBI Taxonomy" id="1768108"/>
    <lineage>
        <taxon>Bacteria</taxon>
        <taxon>Thermotogati</taxon>
        <taxon>Deinococcota</taxon>
        <taxon>Deinococci</taxon>
        <taxon>Deinococcales</taxon>
        <taxon>Deinococcaceae</taxon>
        <taxon>Deinococcus</taxon>
    </lineage>
</organism>
<reference evidence="2 3" key="1">
    <citation type="submission" date="2015-12" db="EMBL/GenBank/DDBJ databases">
        <authorList>
            <person name="Kim M.K."/>
            <person name="Srinivasan S."/>
            <person name="Lee J.-J."/>
            <person name="Kim K."/>
        </authorList>
    </citation>
    <scope>NUCLEOTIDE SEQUENCE [LARGE SCALE GENOMIC DNA]</scope>
    <source>
        <strain evidence="2 3">BM2</strain>
    </source>
</reference>
<dbReference type="Proteomes" id="UP000060071">
    <property type="component" value="Chromosome"/>
</dbReference>
<keyword evidence="3" id="KW-1185">Reference proteome</keyword>
<gene>
    <name evidence="2" type="ORF">AUC44_12735</name>
</gene>
<feature type="region of interest" description="Disordered" evidence="1">
    <location>
        <begin position="1"/>
        <end position="23"/>
    </location>
</feature>
<proteinExistence type="predicted"/>
<evidence type="ECO:0000256" key="1">
    <source>
        <dbReference type="SAM" id="MobiDB-lite"/>
    </source>
</evidence>
<sequence length="173" mass="18481">MEGGRNPGRPAPHAAPRTADFPSVFPTESRHAVTRRQPMTNYPLANFTGSCGESSTKGQPNAVTSARGMQPNEAAAIDGNTDLSTCMVANGGAKVYGITLTGSPGIYDYVVNVDAQGPSGFGSGSMYLAFTDQSGDTYYLSIYSSSRSVHTVRYNSQQPAIVKMWWSDYSFDV</sequence>
<name>A0ABN4K6B8_9DEIO</name>
<dbReference type="EMBL" id="CP013910">
    <property type="protein sequence ID" value="ALW89659.1"/>
    <property type="molecule type" value="Genomic_DNA"/>
</dbReference>
<protein>
    <submittedName>
        <fullName evidence="2">Uncharacterized protein</fullName>
    </submittedName>
</protein>
<evidence type="ECO:0000313" key="2">
    <source>
        <dbReference type="EMBL" id="ALW89659.1"/>
    </source>
</evidence>
<accession>A0ABN4K6B8</accession>